<reference evidence="2 3" key="1">
    <citation type="submission" date="2016-11" db="EMBL/GenBank/DDBJ databases">
        <title>Gramella sp. LPB0144 isolated from marine environment.</title>
        <authorList>
            <person name="Kim E."/>
            <person name="Yi H."/>
        </authorList>
    </citation>
    <scope>NUCLEOTIDE SEQUENCE [LARGE SCALE GENOMIC DNA]</scope>
    <source>
        <strain evidence="2 3">LPB0144</strain>
    </source>
</reference>
<keyword evidence="2" id="KW-0489">Methyltransferase</keyword>
<dbReference type="STRING" id="1913577.LPB144_05470"/>
<dbReference type="GO" id="GO:0008168">
    <property type="term" value="F:methyltransferase activity"/>
    <property type="evidence" value="ECO:0007669"/>
    <property type="project" value="UniProtKB-KW"/>
</dbReference>
<keyword evidence="2" id="KW-0808">Transferase</keyword>
<organism evidence="2 3">
    <name type="scientific">Christiangramia salexigens</name>
    <dbReference type="NCBI Taxonomy" id="1913577"/>
    <lineage>
        <taxon>Bacteria</taxon>
        <taxon>Pseudomonadati</taxon>
        <taxon>Bacteroidota</taxon>
        <taxon>Flavobacteriia</taxon>
        <taxon>Flavobacteriales</taxon>
        <taxon>Flavobacteriaceae</taxon>
        <taxon>Christiangramia</taxon>
    </lineage>
</organism>
<dbReference type="Pfam" id="PF04993">
    <property type="entry name" value="TfoX_N"/>
    <property type="match status" value="1"/>
</dbReference>
<gene>
    <name evidence="2" type="ORF">LPB144_05470</name>
</gene>
<evidence type="ECO:0000313" key="2">
    <source>
        <dbReference type="EMBL" id="APG59895.1"/>
    </source>
</evidence>
<dbReference type="Proteomes" id="UP000182510">
    <property type="component" value="Chromosome"/>
</dbReference>
<dbReference type="RefSeq" id="WP_072552545.1">
    <property type="nucleotide sequence ID" value="NZ_CP018153.1"/>
</dbReference>
<dbReference type="GO" id="GO:0032259">
    <property type="term" value="P:methylation"/>
    <property type="evidence" value="ECO:0007669"/>
    <property type="project" value="UniProtKB-KW"/>
</dbReference>
<accession>A0A1L3J437</accession>
<dbReference type="InterPro" id="IPR007076">
    <property type="entry name" value="TfoX_N"/>
</dbReference>
<dbReference type="KEGG" id="grl:LPB144_05470"/>
<dbReference type="AlphaFoldDB" id="A0A1L3J437"/>
<name>A0A1L3J437_9FLAO</name>
<dbReference type="OrthoDB" id="214902at2"/>
<sequence length="114" mass="13142">MAYDEFLAERIRGVLNRKKLHFLEKKMMGGLCYMVDDKMCVGVVKNELMARIGPEAYKKALTIKGSKLMNFTGRPMKGFVFVQPEALDMQDDLEYWIELSLAFNPIARSSKKKK</sequence>
<feature type="domain" description="TfoX N-terminal" evidence="1">
    <location>
        <begin position="24"/>
        <end position="103"/>
    </location>
</feature>
<evidence type="ECO:0000313" key="3">
    <source>
        <dbReference type="Proteomes" id="UP000182510"/>
    </source>
</evidence>
<dbReference type="EMBL" id="CP018153">
    <property type="protein sequence ID" value="APG59895.1"/>
    <property type="molecule type" value="Genomic_DNA"/>
</dbReference>
<dbReference type="SUPFAM" id="SSF159894">
    <property type="entry name" value="YgaC/TfoX-N like"/>
    <property type="match status" value="1"/>
</dbReference>
<keyword evidence="3" id="KW-1185">Reference proteome</keyword>
<protein>
    <submittedName>
        <fullName evidence="2">RNA methyltransferase</fullName>
    </submittedName>
</protein>
<dbReference type="Gene3D" id="3.30.1460.30">
    <property type="entry name" value="YgaC/TfoX-N like chaperone"/>
    <property type="match status" value="1"/>
</dbReference>
<evidence type="ECO:0000259" key="1">
    <source>
        <dbReference type="Pfam" id="PF04993"/>
    </source>
</evidence>
<proteinExistence type="predicted"/>